<evidence type="ECO:0000313" key="1">
    <source>
        <dbReference type="EMBL" id="QHU16335.1"/>
    </source>
</evidence>
<accession>A0A6C0KE81</accession>
<organism evidence="1">
    <name type="scientific">viral metagenome</name>
    <dbReference type="NCBI Taxonomy" id="1070528"/>
    <lineage>
        <taxon>unclassified sequences</taxon>
        <taxon>metagenomes</taxon>
        <taxon>organismal metagenomes</taxon>
    </lineage>
</organism>
<dbReference type="AlphaFoldDB" id="A0A6C0KE81"/>
<dbReference type="EMBL" id="MN740879">
    <property type="protein sequence ID" value="QHU16335.1"/>
    <property type="molecule type" value="Genomic_DNA"/>
</dbReference>
<name>A0A6C0KE81_9ZZZZ</name>
<reference evidence="1" key="1">
    <citation type="journal article" date="2020" name="Nature">
        <title>Giant virus diversity and host interactions through global metagenomics.</title>
        <authorList>
            <person name="Schulz F."/>
            <person name="Roux S."/>
            <person name="Paez-Espino D."/>
            <person name="Jungbluth S."/>
            <person name="Walsh D.A."/>
            <person name="Denef V.J."/>
            <person name="McMahon K.D."/>
            <person name="Konstantinidis K.T."/>
            <person name="Eloe-Fadrosh E.A."/>
            <person name="Kyrpides N.C."/>
            <person name="Woyke T."/>
        </authorList>
    </citation>
    <scope>NUCLEOTIDE SEQUENCE</scope>
    <source>
        <strain evidence="1">GVMAG-S-3300011013-78</strain>
    </source>
</reference>
<dbReference type="InterPro" id="IPR022036">
    <property type="entry name" value="DUF3605"/>
</dbReference>
<protein>
    <submittedName>
        <fullName evidence="1">Uncharacterized protein</fullName>
    </submittedName>
</protein>
<sequence>MKNIKFSKFQKPLVWEEIRKYHRNPPDYVLCREKKVIISYQRFIDELIEKNLDMNNEMLNRLFSDDTIKCSLQINNFPYWCEGAKHYVLWFHPASNDEFPENLNKIDSSFVEHIVRDKYKLNEYIFYENYYKHRSVNGLKHLHIFIKTSIETEL</sequence>
<dbReference type="Pfam" id="PF12239">
    <property type="entry name" value="DUF3605"/>
    <property type="match status" value="1"/>
</dbReference>
<proteinExistence type="predicted"/>